<dbReference type="SUPFAM" id="SSF56112">
    <property type="entry name" value="Protein kinase-like (PK-like)"/>
    <property type="match status" value="1"/>
</dbReference>
<name>A0A6P8F3Q9_CLUHA</name>
<keyword evidence="13 17" id="KW-0675">Receptor</keyword>
<dbReference type="Proteomes" id="UP000515152">
    <property type="component" value="Chromosome 5"/>
</dbReference>
<feature type="transmembrane region" description="Helical" evidence="14">
    <location>
        <begin position="132"/>
        <end position="154"/>
    </location>
</feature>
<evidence type="ECO:0000256" key="2">
    <source>
        <dbReference type="ARBA" id="ARBA00009605"/>
    </source>
</evidence>
<feature type="domain" description="Protein kinase" evidence="15">
    <location>
        <begin position="195"/>
        <end position="495"/>
    </location>
</feature>
<evidence type="ECO:0000256" key="5">
    <source>
        <dbReference type="ARBA" id="ARBA00022679"/>
    </source>
</evidence>
<dbReference type="GO" id="GO:0030509">
    <property type="term" value="P:BMP signaling pathway"/>
    <property type="evidence" value="ECO:0007669"/>
    <property type="project" value="TreeGrafter"/>
</dbReference>
<protein>
    <recommendedName>
        <fullName evidence="3">receptor protein serine/threonine kinase</fullName>
        <ecNumber evidence="3">2.7.11.30</ecNumber>
    </recommendedName>
</protein>
<evidence type="ECO:0000256" key="11">
    <source>
        <dbReference type="ARBA" id="ARBA00022989"/>
    </source>
</evidence>
<keyword evidence="6 14" id="KW-0812">Transmembrane</keyword>
<evidence type="ECO:0000313" key="17">
    <source>
        <dbReference type="RefSeq" id="XP_031423143.1"/>
    </source>
</evidence>
<gene>
    <name evidence="17" type="primary">LOC105900022</name>
</gene>
<evidence type="ECO:0000256" key="1">
    <source>
        <dbReference type="ARBA" id="ARBA00004479"/>
    </source>
</evidence>
<dbReference type="GO" id="GO:0043235">
    <property type="term" value="C:receptor complex"/>
    <property type="evidence" value="ECO:0007669"/>
    <property type="project" value="TreeGrafter"/>
</dbReference>
<dbReference type="AlphaFoldDB" id="A0A6P8F3Q9"/>
<keyword evidence="10" id="KW-0067">ATP-binding</keyword>
<comment type="subcellular location">
    <subcellularLocation>
        <location evidence="1">Membrane</location>
        <topology evidence="1">Single-pass type I membrane protein</topology>
    </subcellularLocation>
</comment>
<dbReference type="GO" id="GO:0005886">
    <property type="term" value="C:plasma membrane"/>
    <property type="evidence" value="ECO:0007669"/>
    <property type="project" value="TreeGrafter"/>
</dbReference>
<comment type="similarity">
    <text evidence="2">Belongs to the protein kinase superfamily. TKL Ser/Thr protein kinase family. TGFB receptor subfamily.</text>
</comment>
<dbReference type="SUPFAM" id="SSF57302">
    <property type="entry name" value="Snake toxin-like"/>
    <property type="match status" value="1"/>
</dbReference>
<dbReference type="Gene3D" id="1.10.510.10">
    <property type="entry name" value="Transferase(Phosphotransferase) domain 1"/>
    <property type="match status" value="1"/>
</dbReference>
<keyword evidence="16" id="KW-1185">Reference proteome</keyword>
<dbReference type="InterPro" id="IPR000333">
    <property type="entry name" value="TGFB_receptor"/>
</dbReference>
<dbReference type="Gene3D" id="2.10.60.10">
    <property type="entry name" value="CD59"/>
    <property type="match status" value="1"/>
</dbReference>
<reference evidence="17" key="1">
    <citation type="submission" date="2025-08" db="UniProtKB">
        <authorList>
            <consortium name="RefSeq"/>
        </authorList>
    </citation>
    <scope>IDENTIFICATION</scope>
</reference>
<dbReference type="Gene3D" id="3.30.200.20">
    <property type="entry name" value="Phosphorylase Kinase, domain 1"/>
    <property type="match status" value="1"/>
</dbReference>
<proteinExistence type="inferred from homology"/>
<evidence type="ECO:0000256" key="6">
    <source>
        <dbReference type="ARBA" id="ARBA00022692"/>
    </source>
</evidence>
<dbReference type="PANTHER" id="PTHR23255:SF49">
    <property type="entry name" value="ANTI-MUELLERIAN HORMONE TYPE-2 RECEPTOR"/>
    <property type="match status" value="1"/>
</dbReference>
<evidence type="ECO:0000256" key="14">
    <source>
        <dbReference type="SAM" id="Phobius"/>
    </source>
</evidence>
<dbReference type="InterPro" id="IPR045860">
    <property type="entry name" value="Snake_toxin-like_sf"/>
</dbReference>
<dbReference type="GO" id="GO:0005024">
    <property type="term" value="F:transforming growth factor beta receptor activity"/>
    <property type="evidence" value="ECO:0007669"/>
    <property type="project" value="TreeGrafter"/>
</dbReference>
<organism evidence="16 17">
    <name type="scientific">Clupea harengus</name>
    <name type="common">Atlantic herring</name>
    <dbReference type="NCBI Taxonomy" id="7950"/>
    <lineage>
        <taxon>Eukaryota</taxon>
        <taxon>Metazoa</taxon>
        <taxon>Chordata</taxon>
        <taxon>Craniata</taxon>
        <taxon>Vertebrata</taxon>
        <taxon>Euteleostomi</taxon>
        <taxon>Actinopterygii</taxon>
        <taxon>Neopterygii</taxon>
        <taxon>Teleostei</taxon>
        <taxon>Clupei</taxon>
        <taxon>Clupeiformes</taxon>
        <taxon>Clupeoidei</taxon>
        <taxon>Clupeidae</taxon>
        <taxon>Clupea</taxon>
    </lineage>
</organism>
<evidence type="ECO:0000256" key="3">
    <source>
        <dbReference type="ARBA" id="ARBA00012401"/>
    </source>
</evidence>
<dbReference type="EC" id="2.7.11.30" evidence="3"/>
<keyword evidence="5" id="KW-0808">Transferase</keyword>
<evidence type="ECO:0000256" key="7">
    <source>
        <dbReference type="ARBA" id="ARBA00022729"/>
    </source>
</evidence>
<accession>A0A6P8F3Q9</accession>
<keyword evidence="11 14" id="KW-1133">Transmembrane helix</keyword>
<feature type="transmembrane region" description="Helical" evidence="14">
    <location>
        <begin position="237"/>
        <end position="259"/>
    </location>
</feature>
<dbReference type="CDD" id="cd23616">
    <property type="entry name" value="TFP_LU_ECD_AMHR2"/>
    <property type="match status" value="1"/>
</dbReference>
<dbReference type="Pfam" id="PF00069">
    <property type="entry name" value="Pkinase"/>
    <property type="match status" value="1"/>
</dbReference>
<dbReference type="PROSITE" id="PS50011">
    <property type="entry name" value="PROTEIN_KINASE_DOM"/>
    <property type="match status" value="1"/>
</dbReference>
<dbReference type="GO" id="GO:0005524">
    <property type="term" value="F:ATP binding"/>
    <property type="evidence" value="ECO:0007669"/>
    <property type="project" value="UniProtKB-KW"/>
</dbReference>
<evidence type="ECO:0000256" key="10">
    <source>
        <dbReference type="ARBA" id="ARBA00022840"/>
    </source>
</evidence>
<sequence>MRPLTYTALFGSVIAGSPVPNEMQQRRCEFLASSRNIDKALQSGNVNGTVQYCAKPQCCMGFFKLVDGHFRPDLLGCSLVETPCPETTCSASTLLNNYTKCLCSSDFCNINITWSPGTEQPQQSNPQDSSQVAFNDIAIILFIGILMILISVFIGHKLRPHLSHSDERAASSTEGLTSHCSCSSSAISDIDMANMKLEKFVACGRFGLVWQGSYQGNVVALKHFRFKNHHEFTRERAVYAVPLMVHAGIVHFLGAGITVSGEPMLVMEFALHGSLNSYLSKTMITWTDAVRLSKSLVEGLVYLHSDLNSNGMHKPPLAHRDLSSNNVLVRADGTCALCDFGCATILCSCGGPDQWQHQSSTSREHAPLGTLCYMPPEILDRSVDLNSALCLLQGDVYALGLLLWEMWMRCMDLFPELPVPEHHLPYETELGAKPTLGQLLVFVFEKRGRPAIPSTWATVSQTKKNTLQELLEECWDHDPEARLNAHCAANRIASLCTEYSL</sequence>
<keyword evidence="9" id="KW-0418">Kinase</keyword>
<keyword evidence="12 14" id="KW-0472">Membrane</keyword>
<keyword evidence="7" id="KW-0732">Signal</keyword>
<evidence type="ECO:0000313" key="16">
    <source>
        <dbReference type="Proteomes" id="UP000515152"/>
    </source>
</evidence>
<evidence type="ECO:0000259" key="15">
    <source>
        <dbReference type="PROSITE" id="PS50011"/>
    </source>
</evidence>
<dbReference type="InterPro" id="IPR011009">
    <property type="entry name" value="Kinase-like_dom_sf"/>
</dbReference>
<dbReference type="PANTHER" id="PTHR23255">
    <property type="entry name" value="TRANSFORMING GROWTH FACTOR-BETA RECEPTOR TYPE I AND II"/>
    <property type="match status" value="1"/>
</dbReference>
<evidence type="ECO:0000256" key="12">
    <source>
        <dbReference type="ARBA" id="ARBA00023136"/>
    </source>
</evidence>
<dbReference type="RefSeq" id="XP_031423143.1">
    <property type="nucleotide sequence ID" value="XM_031567283.2"/>
</dbReference>
<evidence type="ECO:0000256" key="13">
    <source>
        <dbReference type="ARBA" id="ARBA00023170"/>
    </source>
</evidence>
<dbReference type="OrthoDB" id="669224at2759"/>
<keyword evidence="8" id="KW-0547">Nucleotide-binding</keyword>
<evidence type="ECO:0000256" key="8">
    <source>
        <dbReference type="ARBA" id="ARBA00022741"/>
    </source>
</evidence>
<dbReference type="InterPro" id="IPR000719">
    <property type="entry name" value="Prot_kinase_dom"/>
</dbReference>
<evidence type="ECO:0000256" key="4">
    <source>
        <dbReference type="ARBA" id="ARBA00022527"/>
    </source>
</evidence>
<evidence type="ECO:0000256" key="9">
    <source>
        <dbReference type="ARBA" id="ARBA00022777"/>
    </source>
</evidence>
<keyword evidence="4" id="KW-0723">Serine/threonine-protein kinase</keyword>
<dbReference type="GeneID" id="105900022"/>